<dbReference type="Pfam" id="PF01847">
    <property type="entry name" value="VHL"/>
    <property type="match status" value="1"/>
</dbReference>
<accession>A0A0V0T857</accession>
<dbReference type="EMBL" id="JYDJ01000475">
    <property type="protein sequence ID" value="KRX35104.1"/>
    <property type="molecule type" value="Genomic_DNA"/>
</dbReference>
<feature type="domain" description="von Hippel-Lindau disease tumour suppressor beta" evidence="1">
    <location>
        <begin position="28"/>
        <end position="89"/>
    </location>
</feature>
<organism evidence="2 3">
    <name type="scientific">Trichinella murrelli</name>
    <dbReference type="NCBI Taxonomy" id="144512"/>
    <lineage>
        <taxon>Eukaryota</taxon>
        <taxon>Metazoa</taxon>
        <taxon>Ecdysozoa</taxon>
        <taxon>Nematoda</taxon>
        <taxon>Enoplea</taxon>
        <taxon>Dorylaimia</taxon>
        <taxon>Trichinellida</taxon>
        <taxon>Trichinellidae</taxon>
        <taxon>Trichinella</taxon>
    </lineage>
</organism>
<evidence type="ECO:0000313" key="2">
    <source>
        <dbReference type="EMBL" id="KRX35104.1"/>
    </source>
</evidence>
<sequence length="169" mass="20041">MNRPEGRESHRSDFYQVPAAYSNSVGEERQPVQVGFLNCTYRHCDIYWLSDQNNPVLYCTIPPRGFVNVRSYAFHKWIFRDHGTFERLRCQYYTHTPRFVPPFVFILHPDLSLLRRCVEVVVDQINAGRIQRDDIPGQYLKLIEKTTSRKIFFQSDVDNTTVKLEKLEH</sequence>
<dbReference type="InterPro" id="IPR036208">
    <property type="entry name" value="VHL_sf"/>
</dbReference>
<dbReference type="InterPro" id="IPR024053">
    <property type="entry name" value="VHL_beta_dom"/>
</dbReference>
<protein>
    <submittedName>
        <fullName evidence="2">von Hippel-Lindau disease tumor suppressor</fullName>
    </submittedName>
</protein>
<reference evidence="2 3" key="1">
    <citation type="submission" date="2015-01" db="EMBL/GenBank/DDBJ databases">
        <title>Evolution of Trichinella species and genotypes.</title>
        <authorList>
            <person name="Korhonen P.K."/>
            <person name="Edoardo P."/>
            <person name="Giuseppe L.R."/>
            <person name="Gasser R.B."/>
        </authorList>
    </citation>
    <scope>NUCLEOTIDE SEQUENCE [LARGE SCALE GENOMIC DNA]</scope>
    <source>
        <strain evidence="2">ISS417</strain>
    </source>
</reference>
<evidence type="ECO:0000259" key="1">
    <source>
        <dbReference type="Pfam" id="PF01847"/>
    </source>
</evidence>
<comment type="caution">
    <text evidence="2">The sequence shown here is derived from an EMBL/GenBank/DDBJ whole genome shotgun (WGS) entry which is preliminary data.</text>
</comment>
<dbReference type="Gene3D" id="2.60.40.780">
    <property type="entry name" value="von Hippel-Lindau disease tumour suppressor, beta domain"/>
    <property type="match status" value="1"/>
</dbReference>
<evidence type="ECO:0000313" key="3">
    <source>
        <dbReference type="Proteomes" id="UP000055048"/>
    </source>
</evidence>
<name>A0A0V0T857_9BILA</name>
<dbReference type="Proteomes" id="UP000055048">
    <property type="component" value="Unassembled WGS sequence"/>
</dbReference>
<dbReference type="SUPFAM" id="SSF49468">
    <property type="entry name" value="VHL"/>
    <property type="match status" value="1"/>
</dbReference>
<proteinExistence type="predicted"/>
<dbReference type="AlphaFoldDB" id="A0A0V0T857"/>
<gene>
    <name evidence="2" type="primary">VHL</name>
    <name evidence="2" type="ORF">T05_3338</name>
</gene>
<dbReference type="InterPro" id="IPR037140">
    <property type="entry name" value="VHL_beta_dom_sf"/>
</dbReference>
<keyword evidence="3" id="KW-1185">Reference proteome</keyword>